<evidence type="ECO:0000313" key="2">
    <source>
        <dbReference type="EMBL" id="ANU63774.1"/>
    </source>
</evidence>
<dbReference type="InterPro" id="IPR024302">
    <property type="entry name" value="SusD-like"/>
</dbReference>
<dbReference type="Gene3D" id="1.25.40.390">
    <property type="match status" value="1"/>
</dbReference>
<dbReference type="Pfam" id="PF12741">
    <property type="entry name" value="SusD-like"/>
    <property type="match status" value="1"/>
</dbReference>
<dbReference type="EMBL" id="CP015402">
    <property type="protein sequence ID" value="ANU63774.1"/>
    <property type="molecule type" value="Genomic_DNA"/>
</dbReference>
<reference evidence="4" key="1">
    <citation type="submission" date="2016-04" db="EMBL/GenBank/DDBJ databases">
        <title>Complete Genome Sequences of Twelve Strains of a Stable Defined Moderately Diverse Mouse Microbiota 2 (sDMDMm2).</title>
        <authorList>
            <person name="Uchimura Y."/>
            <person name="Wyss M."/>
            <person name="Brugiroux S."/>
            <person name="Limenitakis J.P."/>
            <person name="Stecher B."/>
            <person name="McCoy K.D."/>
            <person name="Macpherson A.J."/>
        </authorList>
    </citation>
    <scope>NUCLEOTIDE SEQUENCE [LARGE SCALE GENOMIC DNA]</scope>
    <source>
        <strain evidence="4">YL27</strain>
    </source>
</reference>
<accession>A0A1Z2XI82</accession>
<keyword evidence="1" id="KW-0732">Signal</keyword>
<dbReference type="Proteomes" id="UP000306630">
    <property type="component" value="Unassembled WGS sequence"/>
</dbReference>
<dbReference type="InterPro" id="IPR011990">
    <property type="entry name" value="TPR-like_helical_dom_sf"/>
</dbReference>
<dbReference type="OrthoDB" id="1387301at2"/>
<reference evidence="2" key="2">
    <citation type="submission" date="2017-04" db="EMBL/GenBank/DDBJ databases">
        <title>Complete Genome Sequences of Twelve Strains of a Stable Defined Moderately Diverse Mouse Microbiota 2 (sDMDMm2).</title>
        <authorList>
            <person name="Uchimura Y."/>
            <person name="Wyss M."/>
            <person name="Brugiroux S."/>
            <person name="Limenitakis J.P."/>
            <person name="Stecher B."/>
            <person name="McCoy K.D."/>
            <person name="Macpherson A.J."/>
        </authorList>
    </citation>
    <scope>NUCLEOTIDE SEQUENCE</scope>
    <source>
        <strain evidence="2">YL27</strain>
    </source>
</reference>
<dbReference type="GeneID" id="65536915"/>
<dbReference type="PROSITE" id="PS51257">
    <property type="entry name" value="PROKAR_LIPOPROTEIN"/>
    <property type="match status" value="1"/>
</dbReference>
<evidence type="ECO:0000313" key="3">
    <source>
        <dbReference type="EMBL" id="TGY74440.1"/>
    </source>
</evidence>
<sequence length="529" mass="58874">MKNKVFSAVLCSVLAGGALSSCTDSFQSWNTNPNEVTPEEMMYDNLATGSNYATMQRGVYTVGLDNGGTYQITQMLTGDIFAGYFADLKGTYNIGNLHLDHYFMVDHWYNMPFNLAYTRIMEPYRQLCTYADENSVDRAMATVVRVFGMHRITDKYGPIIYSKFGTDVQTGYDSQKDVYNSFFEELDHAIEVLGTYVDQNPGKTYMARYDNVYSGDVARWVKFANTLRLRLAMRVSYVDPALATAQATAAINEVHGLMSSVADDAILHQGNGLTFTNSLWEVTQSWADLGMSATADCYLNGYNDPRLEKYYVKNTEGVYRGARNGVVNPQSALLQTKVSAANFSQNSDQPWMKHAEAYFLQAEAKLRLGVGNGDVQSLYEEGVRASFSSAGVNSGVDSYLASTDLPVASWVNPQGERSVDVSSMLSQVTPAFDATASQEKQLEQIITQKWIALYPDGQEAWSEIRRTGYPGWVRIDSYANTSEVVNNDIIRRLRFPSTEYSNNTANVSEAVRLLGGSDIAGTHLWWDAK</sequence>
<dbReference type="EMBL" id="SRYD01000021">
    <property type="protein sequence ID" value="TGY74440.1"/>
    <property type="molecule type" value="Genomic_DNA"/>
</dbReference>
<dbReference type="RefSeq" id="WP_068961077.1">
    <property type="nucleotide sequence ID" value="NZ_CAJTAP010000003.1"/>
</dbReference>
<dbReference type="AlphaFoldDB" id="A0A1B1SAF2"/>
<feature type="chain" id="PRO_5008529428" evidence="1">
    <location>
        <begin position="21"/>
        <end position="529"/>
    </location>
</feature>
<dbReference type="Proteomes" id="UP000186351">
    <property type="component" value="Chromosome"/>
</dbReference>
<keyword evidence="3" id="KW-0449">Lipoprotein</keyword>
<protein>
    <submittedName>
        <fullName evidence="3">SusD/RagB family nutrient-binding outer membrane lipoprotein</fullName>
    </submittedName>
</protein>
<dbReference type="KEGG" id="pary:A4V02_08570"/>
<evidence type="ECO:0000256" key="1">
    <source>
        <dbReference type="SAM" id="SignalP"/>
    </source>
</evidence>
<accession>A0A1B1SAF2</accession>
<evidence type="ECO:0000313" key="5">
    <source>
        <dbReference type="Proteomes" id="UP000306630"/>
    </source>
</evidence>
<name>A0A1B1SAF2_9BACT</name>
<evidence type="ECO:0000313" key="4">
    <source>
        <dbReference type="Proteomes" id="UP000186351"/>
    </source>
</evidence>
<keyword evidence="4" id="KW-1185">Reference proteome</keyword>
<dbReference type="SUPFAM" id="SSF48452">
    <property type="entry name" value="TPR-like"/>
    <property type="match status" value="1"/>
</dbReference>
<gene>
    <name evidence="2" type="ORF">A4V02_08570</name>
    <name evidence="3" type="ORF">E5333_06440</name>
</gene>
<proteinExistence type="predicted"/>
<dbReference type="STRING" id="1796646.A4V02_08570"/>
<reference evidence="3 5" key="3">
    <citation type="submission" date="2019-04" db="EMBL/GenBank/DDBJ databases">
        <title>Microbes associate with the intestines of laboratory mice.</title>
        <authorList>
            <person name="Navarre W."/>
            <person name="Wong E."/>
            <person name="Huang K."/>
            <person name="Tropini C."/>
            <person name="Ng K."/>
            <person name="Yu B."/>
        </authorList>
    </citation>
    <scope>NUCLEOTIDE SEQUENCE [LARGE SCALE GENOMIC DNA]</scope>
    <source>
        <strain evidence="3 5">NM06_A21</strain>
    </source>
</reference>
<feature type="signal peptide" evidence="1">
    <location>
        <begin position="1"/>
        <end position="20"/>
    </location>
</feature>
<organism evidence="2 4">
    <name type="scientific">Muribaculum intestinale</name>
    <dbReference type="NCBI Taxonomy" id="1796646"/>
    <lineage>
        <taxon>Bacteria</taxon>
        <taxon>Pseudomonadati</taxon>
        <taxon>Bacteroidota</taxon>
        <taxon>Bacteroidia</taxon>
        <taxon>Bacteroidales</taxon>
        <taxon>Muribaculaceae</taxon>
        <taxon>Muribaculum</taxon>
    </lineage>
</organism>